<accession>A0A4S8MP41</accession>
<keyword evidence="3" id="KW-1185">Reference proteome</keyword>
<feature type="compositionally biased region" description="Basic residues" evidence="1">
    <location>
        <begin position="215"/>
        <end position="225"/>
    </location>
</feature>
<dbReference type="AlphaFoldDB" id="A0A4S8MP41"/>
<evidence type="ECO:0000256" key="1">
    <source>
        <dbReference type="SAM" id="MobiDB-lite"/>
    </source>
</evidence>
<protein>
    <submittedName>
        <fullName evidence="2">Uncharacterized protein</fullName>
    </submittedName>
</protein>
<evidence type="ECO:0000313" key="3">
    <source>
        <dbReference type="Proteomes" id="UP000297245"/>
    </source>
</evidence>
<proteinExistence type="predicted"/>
<name>A0A4S8MP41_DENBC</name>
<feature type="compositionally biased region" description="Basic residues" evidence="1">
    <location>
        <begin position="73"/>
        <end position="89"/>
    </location>
</feature>
<dbReference type="EMBL" id="ML179055">
    <property type="protein sequence ID" value="THV04531.1"/>
    <property type="molecule type" value="Genomic_DNA"/>
</dbReference>
<feature type="region of interest" description="Disordered" evidence="1">
    <location>
        <begin position="35"/>
        <end position="102"/>
    </location>
</feature>
<reference evidence="2 3" key="1">
    <citation type="journal article" date="2019" name="Nat. Ecol. Evol.">
        <title>Megaphylogeny resolves global patterns of mushroom evolution.</title>
        <authorList>
            <person name="Varga T."/>
            <person name="Krizsan K."/>
            <person name="Foldi C."/>
            <person name="Dima B."/>
            <person name="Sanchez-Garcia M."/>
            <person name="Sanchez-Ramirez S."/>
            <person name="Szollosi G.J."/>
            <person name="Szarkandi J.G."/>
            <person name="Papp V."/>
            <person name="Albert L."/>
            <person name="Andreopoulos W."/>
            <person name="Angelini C."/>
            <person name="Antonin V."/>
            <person name="Barry K.W."/>
            <person name="Bougher N.L."/>
            <person name="Buchanan P."/>
            <person name="Buyck B."/>
            <person name="Bense V."/>
            <person name="Catcheside P."/>
            <person name="Chovatia M."/>
            <person name="Cooper J."/>
            <person name="Damon W."/>
            <person name="Desjardin D."/>
            <person name="Finy P."/>
            <person name="Geml J."/>
            <person name="Haridas S."/>
            <person name="Hughes K."/>
            <person name="Justo A."/>
            <person name="Karasinski D."/>
            <person name="Kautmanova I."/>
            <person name="Kiss B."/>
            <person name="Kocsube S."/>
            <person name="Kotiranta H."/>
            <person name="LaButti K.M."/>
            <person name="Lechner B.E."/>
            <person name="Liimatainen K."/>
            <person name="Lipzen A."/>
            <person name="Lukacs Z."/>
            <person name="Mihaltcheva S."/>
            <person name="Morgado L.N."/>
            <person name="Niskanen T."/>
            <person name="Noordeloos M.E."/>
            <person name="Ohm R.A."/>
            <person name="Ortiz-Santana B."/>
            <person name="Ovrebo C."/>
            <person name="Racz N."/>
            <person name="Riley R."/>
            <person name="Savchenko A."/>
            <person name="Shiryaev A."/>
            <person name="Soop K."/>
            <person name="Spirin V."/>
            <person name="Szebenyi C."/>
            <person name="Tomsovsky M."/>
            <person name="Tulloss R.E."/>
            <person name="Uehling J."/>
            <person name="Grigoriev I.V."/>
            <person name="Vagvolgyi C."/>
            <person name="Papp T."/>
            <person name="Martin F.M."/>
            <person name="Miettinen O."/>
            <person name="Hibbett D.S."/>
            <person name="Nagy L.G."/>
        </authorList>
    </citation>
    <scope>NUCLEOTIDE SEQUENCE [LARGE SCALE GENOMIC DNA]</scope>
    <source>
        <strain evidence="2 3">CBS 962.96</strain>
    </source>
</reference>
<feature type="region of interest" description="Disordered" evidence="1">
    <location>
        <begin position="395"/>
        <end position="425"/>
    </location>
</feature>
<sequence length="512" mass="56131">MPLQKKWLKQCAENLAGSIKTGLKRAVADAYLKGLNGHDSNVLTEEEQDDDEVDQLGSDTDDDAASDSPPPTKRPKTSTKPGRKPRISKNARNISGEKTQKATAVDPKLKRIILVIPSIVDGLNDKKMFDNVDEVDFDTILATIHESLECTSYKVLPELSYKLEGAPAKSSASRLSSEVDWQICVDDVLAAQIKKKTNVKVNVLVDQAYMNALKKKQQGTKKGKSKNSGGAKEKGKKAVVKTIHLDGSSDIDENGDVVVEDAENGSGSGILDAEKKHLERLMKRYSTCKSCGSEVACKVNKWNEHVPLTINQLQAWATALNFGQQGVTLDIPPKSTSFSDFHHSISTRTPARKAEQVPAYASTPVTSNPYTAEFGGFLGAFAAAQFMAASHSTPAFPMTPSAPRPSHATHRSSPELPSSDPYDETEANPYPTIDSFLLALSSREPRRALSQYIQKFEDADYYNIDQLARCTKEFLTGPKIEMTDGNAEFVLVEAAKKVRSVDRDRKKARAWK</sequence>
<evidence type="ECO:0000313" key="2">
    <source>
        <dbReference type="EMBL" id="THV04531.1"/>
    </source>
</evidence>
<dbReference type="OrthoDB" id="2994402at2759"/>
<feature type="compositionally biased region" description="Acidic residues" evidence="1">
    <location>
        <begin position="44"/>
        <end position="65"/>
    </location>
</feature>
<gene>
    <name evidence="2" type="ORF">K435DRAFT_850790</name>
</gene>
<organism evidence="2 3">
    <name type="scientific">Dendrothele bispora (strain CBS 962.96)</name>
    <dbReference type="NCBI Taxonomy" id="1314807"/>
    <lineage>
        <taxon>Eukaryota</taxon>
        <taxon>Fungi</taxon>
        <taxon>Dikarya</taxon>
        <taxon>Basidiomycota</taxon>
        <taxon>Agaricomycotina</taxon>
        <taxon>Agaricomycetes</taxon>
        <taxon>Agaricomycetidae</taxon>
        <taxon>Agaricales</taxon>
        <taxon>Agaricales incertae sedis</taxon>
        <taxon>Dendrothele</taxon>
    </lineage>
</organism>
<feature type="region of interest" description="Disordered" evidence="1">
    <location>
        <begin position="215"/>
        <end position="235"/>
    </location>
</feature>
<dbReference type="Proteomes" id="UP000297245">
    <property type="component" value="Unassembled WGS sequence"/>
</dbReference>